<evidence type="ECO:0000256" key="1">
    <source>
        <dbReference type="SAM" id="MobiDB-lite"/>
    </source>
</evidence>
<protein>
    <submittedName>
        <fullName evidence="3">Putative dde domain transposase</fullName>
    </submittedName>
</protein>
<evidence type="ECO:0000313" key="3">
    <source>
        <dbReference type="EMBL" id="MXU96991.1"/>
    </source>
</evidence>
<feature type="domain" description="PiggyBac transposable element-derived protein" evidence="2">
    <location>
        <begin position="8"/>
        <end position="113"/>
    </location>
</feature>
<reference evidence="3" key="1">
    <citation type="submission" date="2019-12" db="EMBL/GenBank/DDBJ databases">
        <title>An insight into the sialome of adult female Ixodes ricinus ticks feeding for 6 days.</title>
        <authorList>
            <person name="Perner J."/>
            <person name="Ribeiro J.M.C."/>
        </authorList>
    </citation>
    <scope>NUCLEOTIDE SEQUENCE</scope>
    <source>
        <strain evidence="3">Semi-engorged</strain>
        <tissue evidence="3">Salivary glands</tissue>
    </source>
</reference>
<evidence type="ECO:0000259" key="2">
    <source>
        <dbReference type="Pfam" id="PF13843"/>
    </source>
</evidence>
<dbReference type="PANTHER" id="PTHR47272:SF2">
    <property type="entry name" value="PIGGYBAC TRANSPOSABLE ELEMENT-DERIVED PROTEIN 3-LIKE"/>
    <property type="match status" value="1"/>
</dbReference>
<dbReference type="Pfam" id="PF13843">
    <property type="entry name" value="DDE_Tnp_1_7"/>
    <property type="match status" value="1"/>
</dbReference>
<dbReference type="InterPro" id="IPR029526">
    <property type="entry name" value="PGBD"/>
</dbReference>
<name>A0A6B0V5N5_IXORI</name>
<accession>A0A6B0V5N5</accession>
<sequence>MPPDRSVQRGESHCKVRSDDKMCILKWKDNKSVLVISTAFGTEPEGSCERFPKNEEKRRKVKQPDAVARYNGYMGGVDLIDRFVSYYRISLRTKKWTVSVFAHFLDMACCNGWIEYKRDCERADIPKQQRLDLLDFKMNIAISLIQAEMRGSKRLREQEEESNKEETTHTGWQRSQIIPLPLDDVRYDMTGHLSKHQRLGSHMRCRNPGCTGKSRVKCLKCGVFLCLQNRYCFVAFYTH</sequence>
<feature type="region of interest" description="Disordered" evidence="1">
    <location>
        <begin position="153"/>
        <end position="173"/>
    </location>
</feature>
<dbReference type="EMBL" id="GIFC01014908">
    <property type="protein sequence ID" value="MXU96991.1"/>
    <property type="molecule type" value="Transcribed_RNA"/>
</dbReference>
<dbReference type="PANTHER" id="PTHR47272">
    <property type="entry name" value="DDE_TNP_1_7 DOMAIN-CONTAINING PROTEIN"/>
    <property type="match status" value="1"/>
</dbReference>
<proteinExistence type="predicted"/>
<dbReference type="AlphaFoldDB" id="A0A6B0V5N5"/>
<organism evidence="3">
    <name type="scientific">Ixodes ricinus</name>
    <name type="common">Common tick</name>
    <name type="synonym">Acarus ricinus</name>
    <dbReference type="NCBI Taxonomy" id="34613"/>
    <lineage>
        <taxon>Eukaryota</taxon>
        <taxon>Metazoa</taxon>
        <taxon>Ecdysozoa</taxon>
        <taxon>Arthropoda</taxon>
        <taxon>Chelicerata</taxon>
        <taxon>Arachnida</taxon>
        <taxon>Acari</taxon>
        <taxon>Parasitiformes</taxon>
        <taxon>Ixodida</taxon>
        <taxon>Ixodoidea</taxon>
        <taxon>Ixodidae</taxon>
        <taxon>Ixodinae</taxon>
        <taxon>Ixodes</taxon>
    </lineage>
</organism>